<evidence type="ECO:0000256" key="3">
    <source>
        <dbReference type="ARBA" id="ARBA00022842"/>
    </source>
</evidence>
<dbReference type="PANTHER" id="PTHR48073">
    <property type="entry name" value="O-SUCCINYLBENZOATE SYNTHASE-RELATED"/>
    <property type="match status" value="1"/>
</dbReference>
<evidence type="ECO:0000256" key="2">
    <source>
        <dbReference type="ARBA" id="ARBA00022723"/>
    </source>
</evidence>
<evidence type="ECO:0000259" key="6">
    <source>
        <dbReference type="SMART" id="SM00922"/>
    </source>
</evidence>
<gene>
    <name evidence="7" type="ORF">ACFQAV_09970</name>
</gene>
<dbReference type="InterPro" id="IPR029065">
    <property type="entry name" value="Enolase_C-like"/>
</dbReference>
<dbReference type="SUPFAM" id="SSF54826">
    <property type="entry name" value="Enolase N-terminal domain-like"/>
    <property type="match status" value="1"/>
</dbReference>
<dbReference type="InterPro" id="IPR034603">
    <property type="entry name" value="Dipeptide_epimerase"/>
</dbReference>
<dbReference type="SUPFAM" id="SSF51604">
    <property type="entry name" value="Enolase C-terminal domain-like"/>
    <property type="match status" value="1"/>
</dbReference>
<dbReference type="SFLD" id="SFLDG00180">
    <property type="entry name" value="muconate_cycloisomerase"/>
    <property type="match status" value="1"/>
</dbReference>
<keyword evidence="4 5" id="KW-0413">Isomerase</keyword>
<evidence type="ECO:0000256" key="1">
    <source>
        <dbReference type="ARBA" id="ARBA00008031"/>
    </source>
</evidence>
<dbReference type="InterPro" id="IPR036849">
    <property type="entry name" value="Enolase-like_C_sf"/>
</dbReference>
<protein>
    <recommendedName>
        <fullName evidence="5">Dipeptide epimerase</fullName>
        <ecNumber evidence="5">5.1.1.-</ecNumber>
    </recommendedName>
</protein>
<keyword evidence="8" id="KW-1185">Reference proteome</keyword>
<dbReference type="Gene3D" id="3.30.390.10">
    <property type="entry name" value="Enolase-like, N-terminal domain"/>
    <property type="match status" value="1"/>
</dbReference>
<organism evidence="7 8">
    <name type="scientific">Companilactobacillus huachuanensis</name>
    <dbReference type="NCBI Taxonomy" id="2559914"/>
    <lineage>
        <taxon>Bacteria</taxon>
        <taxon>Bacillati</taxon>
        <taxon>Bacillota</taxon>
        <taxon>Bacilli</taxon>
        <taxon>Lactobacillales</taxon>
        <taxon>Lactobacillaceae</taxon>
        <taxon>Companilactobacillus</taxon>
    </lineage>
</organism>
<dbReference type="Proteomes" id="UP001596288">
    <property type="component" value="Unassembled WGS sequence"/>
</dbReference>
<dbReference type="SMART" id="SM00922">
    <property type="entry name" value="MR_MLE"/>
    <property type="match status" value="1"/>
</dbReference>
<dbReference type="InterPro" id="IPR013342">
    <property type="entry name" value="Mandelate_racemase_C"/>
</dbReference>
<dbReference type="Pfam" id="PF13378">
    <property type="entry name" value="MR_MLE_C"/>
    <property type="match status" value="1"/>
</dbReference>
<dbReference type="Gene3D" id="3.20.20.120">
    <property type="entry name" value="Enolase-like C-terminal domain"/>
    <property type="match status" value="1"/>
</dbReference>
<evidence type="ECO:0000313" key="8">
    <source>
        <dbReference type="Proteomes" id="UP001596288"/>
    </source>
</evidence>
<dbReference type="EMBL" id="JBHSSF010000024">
    <property type="protein sequence ID" value="MFC6177169.1"/>
    <property type="molecule type" value="Genomic_DNA"/>
</dbReference>
<dbReference type="SFLD" id="SFLDS00001">
    <property type="entry name" value="Enolase"/>
    <property type="match status" value="1"/>
</dbReference>
<feature type="domain" description="Mandelate racemase/muconate lactonizing enzyme C-terminal" evidence="6">
    <location>
        <begin position="143"/>
        <end position="242"/>
    </location>
</feature>
<evidence type="ECO:0000313" key="7">
    <source>
        <dbReference type="EMBL" id="MFC6177169.1"/>
    </source>
</evidence>
<dbReference type="InterPro" id="IPR029017">
    <property type="entry name" value="Enolase-like_N"/>
</dbReference>
<keyword evidence="3 5" id="KW-0460">Magnesium</keyword>
<dbReference type="EC" id="5.1.1.-" evidence="5"/>
<accession>A0ABW1RPR3</accession>
<evidence type="ECO:0000256" key="5">
    <source>
        <dbReference type="RuleBase" id="RU366006"/>
    </source>
</evidence>
<dbReference type="InterPro" id="IPR013341">
    <property type="entry name" value="Mandelate_racemase_N_dom"/>
</dbReference>
<reference evidence="8" key="1">
    <citation type="journal article" date="2019" name="Int. J. Syst. Evol. Microbiol.">
        <title>The Global Catalogue of Microorganisms (GCM) 10K type strain sequencing project: providing services to taxonomists for standard genome sequencing and annotation.</title>
        <authorList>
            <consortium name="The Broad Institute Genomics Platform"/>
            <consortium name="The Broad Institute Genome Sequencing Center for Infectious Disease"/>
            <person name="Wu L."/>
            <person name="Ma J."/>
        </authorList>
    </citation>
    <scope>NUCLEOTIDE SEQUENCE [LARGE SCALE GENOMIC DNA]</scope>
    <source>
        <strain evidence="8">CCM 8927</strain>
    </source>
</reference>
<sequence>MNTIDKIDCSLIKIKLNKPFVTALHEVDSVQAVKVKVILDNGLSAIGSGTPNEMVTGDSLKGMLDIITNIISPKIMGNSLDNWNNLIDELQNSVEGNYPSKAALEIALFDLRSQLFKTSLTTLLGDKDNLPVKTDYTISIGSNQEMIKNAKEKIKQGFTSLKIKVGEREYYDDVKLIENLSESLTDNITFRVDVNQGWTVKEAIEAANEWKSKNIKIDFIEQPVTRYDLYGMKEVTENSPYPIMADESVFSLKDAINVIEAHACDLINIKLMKTGGLSVAESINKIAEAFGIKCMIGCMIESPISIAAAVDFASTHSNVVYADLDSIFMIDNKNLEFKKDELLPMQNGRWE</sequence>
<keyword evidence="2 5" id="KW-0479">Metal-binding</keyword>
<name>A0ABW1RPR3_9LACO</name>
<dbReference type="Pfam" id="PF02746">
    <property type="entry name" value="MR_MLE_N"/>
    <property type="match status" value="1"/>
</dbReference>
<dbReference type="SFLD" id="SFLDF00009">
    <property type="entry name" value="o-succinylbenzoate_synthase"/>
    <property type="match status" value="1"/>
</dbReference>
<comment type="caution">
    <text evidence="7">The sequence shown here is derived from an EMBL/GenBank/DDBJ whole genome shotgun (WGS) entry which is preliminary data.</text>
</comment>
<comment type="cofactor">
    <cofactor evidence="5">
        <name>Mg(2+)</name>
        <dbReference type="ChEBI" id="CHEBI:18420"/>
    </cofactor>
    <text evidence="5">Binds 1 Mg(2+) ion per subunit.</text>
</comment>
<dbReference type="PANTHER" id="PTHR48073:SF2">
    <property type="entry name" value="O-SUCCINYLBENZOATE SYNTHASE"/>
    <property type="match status" value="1"/>
</dbReference>
<dbReference type="CDD" id="cd03319">
    <property type="entry name" value="L-Ala-DL-Glu_epimerase"/>
    <property type="match status" value="1"/>
</dbReference>
<dbReference type="RefSeq" id="WP_137612215.1">
    <property type="nucleotide sequence ID" value="NZ_BJDF01000020.1"/>
</dbReference>
<evidence type="ECO:0000256" key="4">
    <source>
        <dbReference type="ARBA" id="ARBA00023235"/>
    </source>
</evidence>
<comment type="similarity">
    <text evidence="1 5">Belongs to the mandelate racemase/muconate lactonizing enzyme family.</text>
</comment>
<proteinExistence type="inferred from homology"/>